<protein>
    <submittedName>
        <fullName evidence="1">Uncharacterized protein</fullName>
    </submittedName>
</protein>
<organism evidence="1 2">
    <name type="scientific">Paramuricea clavata</name>
    <name type="common">Red gorgonian</name>
    <name type="synonym">Violescent sea-whip</name>
    <dbReference type="NCBI Taxonomy" id="317549"/>
    <lineage>
        <taxon>Eukaryota</taxon>
        <taxon>Metazoa</taxon>
        <taxon>Cnidaria</taxon>
        <taxon>Anthozoa</taxon>
        <taxon>Octocorallia</taxon>
        <taxon>Malacalcyonacea</taxon>
        <taxon>Plexauridae</taxon>
        <taxon>Paramuricea</taxon>
    </lineage>
</organism>
<gene>
    <name evidence="1" type="ORF">PACLA_8A085144</name>
</gene>
<keyword evidence="2" id="KW-1185">Reference proteome</keyword>
<accession>A0A6S7FP99</accession>
<evidence type="ECO:0000313" key="2">
    <source>
        <dbReference type="Proteomes" id="UP001152795"/>
    </source>
</evidence>
<dbReference type="EMBL" id="CACRXK020000384">
    <property type="protein sequence ID" value="CAB3981398.1"/>
    <property type="molecule type" value="Genomic_DNA"/>
</dbReference>
<dbReference type="Proteomes" id="UP001152795">
    <property type="component" value="Unassembled WGS sequence"/>
</dbReference>
<proteinExistence type="predicted"/>
<dbReference type="AlphaFoldDB" id="A0A6S7FP99"/>
<sequence>METTFPRGTFKLGTVCFYKDTCGKATKQLVCINEYESFNRRIKTFKIKNLQRDTFMNREDCNIDIDCISKTISCLYWSEYTLDFESLEYFLQVCQTIEDKRVIAISMIALFGTIYSDFIIKELSALLYGKSYAVELWKDGIMSFKTLKIAS</sequence>
<name>A0A6S7FP99_PARCT</name>
<evidence type="ECO:0000313" key="1">
    <source>
        <dbReference type="EMBL" id="CAB3981398.1"/>
    </source>
</evidence>
<reference evidence="1" key="1">
    <citation type="submission" date="2020-04" db="EMBL/GenBank/DDBJ databases">
        <authorList>
            <person name="Alioto T."/>
            <person name="Alioto T."/>
            <person name="Gomez Garrido J."/>
        </authorList>
    </citation>
    <scope>NUCLEOTIDE SEQUENCE</scope>
    <source>
        <strain evidence="1">A484AB</strain>
    </source>
</reference>
<comment type="caution">
    <text evidence="1">The sequence shown here is derived from an EMBL/GenBank/DDBJ whole genome shotgun (WGS) entry which is preliminary data.</text>
</comment>